<proteinExistence type="predicted"/>
<dbReference type="Pfam" id="PF10592">
    <property type="entry name" value="AIPR"/>
    <property type="match status" value="1"/>
</dbReference>
<dbReference type="OrthoDB" id="9806213at2"/>
<dbReference type="AlphaFoldDB" id="A0A192H5M2"/>
<keyword evidence="3" id="KW-1185">Reference proteome</keyword>
<geneLocation type="plasmid" evidence="3">
    <name>pl11989-3</name>
</geneLocation>
<protein>
    <recommendedName>
        <fullName evidence="1">Abortive phage infection protein C-terminal domain-containing protein</fullName>
    </recommendedName>
</protein>
<dbReference type="GeneID" id="42983108"/>
<name>A0A192H5M2_9LACO</name>
<keyword evidence="2" id="KW-0614">Plasmid</keyword>
<evidence type="ECO:0000259" key="1">
    <source>
        <dbReference type="Pfam" id="PF10592"/>
    </source>
</evidence>
<feature type="domain" description="Abortive phage infection protein C-terminal" evidence="1">
    <location>
        <begin position="269"/>
        <end position="531"/>
    </location>
</feature>
<accession>A0A192H5M2</accession>
<reference evidence="2 3" key="1">
    <citation type="submission" date="2016-03" db="EMBL/GenBank/DDBJ databases">
        <title>Pediococcus and Lactobacillus from brewery environment - whole genome sequencing and assembly.</title>
        <authorList>
            <person name="Behr J."/>
            <person name="Geissler A.J."/>
            <person name="Vogel R.F."/>
        </authorList>
    </citation>
    <scope>NUCLEOTIDE SEQUENCE [LARGE SCALE GENOMIC DNA]</scope>
    <source>
        <strain evidence="2 3">TMW 1.1989</strain>
        <plasmid evidence="3">pl11989-3</plasmid>
    </source>
</reference>
<gene>
    <name evidence="2" type="ORF">AYR53_12640</name>
</gene>
<organism evidence="2 3">
    <name type="scientific">Loigolactobacillus backii</name>
    <dbReference type="NCBI Taxonomy" id="375175"/>
    <lineage>
        <taxon>Bacteria</taxon>
        <taxon>Bacillati</taxon>
        <taxon>Bacillota</taxon>
        <taxon>Bacilli</taxon>
        <taxon>Lactobacillales</taxon>
        <taxon>Lactobacillaceae</taxon>
        <taxon>Loigolactobacillus</taxon>
    </lineage>
</organism>
<dbReference type="RefSeq" id="WP_056947050.1">
    <property type="nucleotide sequence ID" value="NZ_CP014876.1"/>
</dbReference>
<dbReference type="Proteomes" id="UP000078582">
    <property type="component" value="Plasmid pL11989-3"/>
</dbReference>
<dbReference type="EMBL" id="CP014876">
    <property type="protein sequence ID" value="ANK63665.1"/>
    <property type="molecule type" value="Genomic_DNA"/>
</dbReference>
<evidence type="ECO:0000313" key="2">
    <source>
        <dbReference type="EMBL" id="ANK63665.1"/>
    </source>
</evidence>
<evidence type="ECO:0000313" key="3">
    <source>
        <dbReference type="Proteomes" id="UP000078582"/>
    </source>
</evidence>
<sequence length="590" mass="67782">MNTVSPDVVNSIFNDYKNNFSSNINEDKIFEHFTVDNYFKTLNLSIEELESGLVDSQSDFGVDGFYIFIDNLLVSDFNIEDFDPKTVSKNVEIVVHIFQIKNTVKIHENVPLKFHQFGGWLFGDTQLELPTTMSDIIKERVVFFRSLVVKLATKFPKVTIQFHHVTRANESAVSTGYIEKANSVFDTLKKNTFTPLTIRHDLIGNNSLYALAEKNIPKSGELMFNNMLNAPTYSDTKNGYVVTAYLRDYFDFITTKSETDDYLLNEEMFESNIRDYQNRTSVNTDIEKTLADSQGNTDFWWLNNGITILASEGSMVSKKLSLENVQIVNGLQTSNSIFNIFKNKSSAERSQDERSILIKIITLDDMDETRDEIIRATNSQNPVTVSQLRSSDPIQRTIELFLKSKDIFYDRKKNYYKNQHKPRAQIFSINYLAQAIVSIIDSNPVKARSNPTILIKKDEDYTKVFNSEYDIKIFYYAILMRNRVSEYLKSIQKNKSDDAVLINIAKYYELHVTRVLASLVTKQQNVTPTILSHLKISDLNISDDKISDSIDILKKAIEYSEIDLSKKASLNIKLTEETAKYLENIDKNSI</sequence>
<dbReference type="InterPro" id="IPR018891">
    <property type="entry name" value="AIPR_C"/>
</dbReference>